<keyword evidence="1" id="KW-0812">Transmembrane</keyword>
<dbReference type="RefSeq" id="WP_085367026.1">
    <property type="nucleotide sequence ID" value="NZ_CAUJPZ010000068.1"/>
</dbReference>
<dbReference type="InterPro" id="IPR021494">
    <property type="entry name" value="DUF3149"/>
</dbReference>
<dbReference type="AlphaFoldDB" id="A0A1X3D2C5"/>
<keyword evidence="1" id="KW-0472">Membrane</keyword>
<comment type="caution">
    <text evidence="2">The sequence shown here is derived from an EMBL/GenBank/DDBJ whole genome shotgun (WGS) entry which is preliminary data.</text>
</comment>
<dbReference type="OrthoDB" id="8604556at2"/>
<keyword evidence="3" id="KW-1185">Reference proteome</keyword>
<proteinExistence type="predicted"/>
<dbReference type="GeneID" id="94581067"/>
<sequence length="45" mass="5148">MELINELFKSPVGILSLLTIVFVMVIATVLFFWVKRQAGKIPEKQ</sequence>
<evidence type="ECO:0000313" key="3">
    <source>
        <dbReference type="Proteomes" id="UP000193118"/>
    </source>
</evidence>
<keyword evidence="1" id="KW-1133">Transmembrane helix</keyword>
<name>A0A1X3D2C5_9NEIS</name>
<organism evidence="2 3">
    <name type="scientific">Neisseria dentiae</name>
    <dbReference type="NCBI Taxonomy" id="194197"/>
    <lineage>
        <taxon>Bacteria</taxon>
        <taxon>Pseudomonadati</taxon>
        <taxon>Pseudomonadota</taxon>
        <taxon>Betaproteobacteria</taxon>
        <taxon>Neisseriales</taxon>
        <taxon>Neisseriaceae</taxon>
        <taxon>Neisseria</taxon>
    </lineage>
</organism>
<feature type="transmembrane region" description="Helical" evidence="1">
    <location>
        <begin position="12"/>
        <end position="34"/>
    </location>
</feature>
<gene>
    <name evidence="2" type="ORF">BWD09_11975</name>
</gene>
<accession>A0A1X3D2C5</accession>
<dbReference type="Pfam" id="PF11346">
    <property type="entry name" value="DUF3149"/>
    <property type="match status" value="1"/>
</dbReference>
<dbReference type="STRING" id="194197.BWD09_11975"/>
<evidence type="ECO:0000256" key="1">
    <source>
        <dbReference type="SAM" id="Phobius"/>
    </source>
</evidence>
<dbReference type="EMBL" id="MTBO01000049">
    <property type="protein sequence ID" value="OSI13926.1"/>
    <property type="molecule type" value="Genomic_DNA"/>
</dbReference>
<dbReference type="Proteomes" id="UP000193118">
    <property type="component" value="Unassembled WGS sequence"/>
</dbReference>
<reference evidence="3" key="1">
    <citation type="submission" date="2017-01" db="EMBL/GenBank/DDBJ databases">
        <authorList>
            <person name="Wolfgang W.J."/>
            <person name="Cole J."/>
            <person name="Wroblewski D."/>
            <person name="Mcginnis J."/>
            <person name="Musser K.A."/>
        </authorList>
    </citation>
    <scope>NUCLEOTIDE SEQUENCE [LARGE SCALE GENOMIC DNA]</scope>
    <source>
        <strain evidence="3">DSM 19151</strain>
    </source>
</reference>
<evidence type="ECO:0008006" key="4">
    <source>
        <dbReference type="Google" id="ProtNLM"/>
    </source>
</evidence>
<protein>
    <recommendedName>
        <fullName evidence="4">DUF3149 domain-containing protein</fullName>
    </recommendedName>
</protein>
<evidence type="ECO:0000313" key="2">
    <source>
        <dbReference type="EMBL" id="OSI13926.1"/>
    </source>
</evidence>